<dbReference type="EMBL" id="FOCM01000006">
    <property type="protein sequence ID" value="SEN79654.1"/>
    <property type="molecule type" value="Genomic_DNA"/>
</dbReference>
<dbReference type="Proteomes" id="UP000199372">
    <property type="component" value="Unassembled WGS sequence"/>
</dbReference>
<proteinExistence type="predicted"/>
<dbReference type="SUPFAM" id="SSF55166">
    <property type="entry name" value="Hedgehog/DD-peptidase"/>
    <property type="match status" value="1"/>
</dbReference>
<dbReference type="OrthoDB" id="7171572at2"/>
<organism evidence="1 2">
    <name type="scientific">Palleronia pelagia</name>
    <dbReference type="NCBI Taxonomy" id="387096"/>
    <lineage>
        <taxon>Bacteria</taxon>
        <taxon>Pseudomonadati</taxon>
        <taxon>Pseudomonadota</taxon>
        <taxon>Alphaproteobacteria</taxon>
        <taxon>Rhodobacterales</taxon>
        <taxon>Roseobacteraceae</taxon>
        <taxon>Palleronia</taxon>
    </lineage>
</organism>
<dbReference type="RefSeq" id="WP_091846054.1">
    <property type="nucleotide sequence ID" value="NZ_FOCM01000006.1"/>
</dbReference>
<sequence length="217" mass="24734">MRRRPRSYTALEDLGRVRLSRHFFLRDFLFSEIGCFYGQANIPDDPDLLVTAGTRLCVELLDPLVETFGPIHVRSGYRSPDLNHFGATEVRPQKCSRNELNYGGHIWDRRDADGAMGATVCIVVPWFADGYARGRDWRDLAWWIHDHLPYSEQQFFPRLAALNLTWSERPKRKIASYIAPRGTLLAAGDAPSEPTAARAARYADFPPFRGIHYPEAA</sequence>
<name>A0A1H8JFR8_9RHOB</name>
<gene>
    <name evidence="1" type="ORF">SAMN04488011_106203</name>
</gene>
<dbReference type="InterPro" id="IPR009045">
    <property type="entry name" value="Zn_M74/Hedgehog-like"/>
</dbReference>
<reference evidence="2" key="1">
    <citation type="submission" date="2016-10" db="EMBL/GenBank/DDBJ databases">
        <authorList>
            <person name="Varghese N."/>
            <person name="Submissions S."/>
        </authorList>
    </citation>
    <scope>NUCLEOTIDE SEQUENCE [LARGE SCALE GENOMIC DNA]</scope>
    <source>
        <strain evidence="2">DSM 26893</strain>
    </source>
</reference>
<evidence type="ECO:0000313" key="1">
    <source>
        <dbReference type="EMBL" id="SEN79654.1"/>
    </source>
</evidence>
<keyword evidence="2" id="KW-1185">Reference proteome</keyword>
<dbReference type="AlphaFoldDB" id="A0A1H8JFR8"/>
<protein>
    <recommendedName>
        <fullName evidence="3">Peptidase M15</fullName>
    </recommendedName>
</protein>
<evidence type="ECO:0008006" key="3">
    <source>
        <dbReference type="Google" id="ProtNLM"/>
    </source>
</evidence>
<accession>A0A1H8JFR8</accession>
<evidence type="ECO:0000313" key="2">
    <source>
        <dbReference type="Proteomes" id="UP000199372"/>
    </source>
</evidence>